<dbReference type="VEuPathDB" id="FungiDB:HMPREF1541_06254"/>
<dbReference type="EMBL" id="KB822722">
    <property type="protein sequence ID" value="ETN38223.1"/>
    <property type="molecule type" value="Genomic_DNA"/>
</dbReference>
<sequence length="244" mass="27803">MPPTVIIVRHAQGDHNVGNKWRLKDATLTKIGMQQCASLAEWFPFHDKVDLMVSSPLRRTIQTAVHSFGPILTRTEVPFLLHPKAQEVSERNCNVGFAKEPLKAEVKKLFEGHDLGYDVGSRIDYDGVEEGWNSKKGYWGPEKEAVEKRAADMRAWLYERSEKTIVLVTHGAFLHYFTEDWEGYHPSLGSAYHNCEVRQFTFTPESTQGDAHIKETTWSRENRSHVAEKESVVVAERDGVRPAL</sequence>
<dbReference type="GO" id="GO:0016791">
    <property type="term" value="F:phosphatase activity"/>
    <property type="evidence" value="ECO:0007669"/>
    <property type="project" value="TreeGrafter"/>
</dbReference>
<gene>
    <name evidence="1" type="ORF">HMPREF1541_06254</name>
</gene>
<evidence type="ECO:0000313" key="1">
    <source>
        <dbReference type="EMBL" id="ETN38223.1"/>
    </source>
</evidence>
<evidence type="ECO:0008006" key="3">
    <source>
        <dbReference type="Google" id="ProtNLM"/>
    </source>
</evidence>
<dbReference type="SUPFAM" id="SSF53254">
    <property type="entry name" value="Phosphoglycerate mutase-like"/>
    <property type="match status" value="1"/>
</dbReference>
<name>W2RR76_CYPE1</name>
<proteinExistence type="predicted"/>
<keyword evidence="2" id="KW-1185">Reference proteome</keyword>
<dbReference type="InterPro" id="IPR029033">
    <property type="entry name" value="His_PPase_superfam"/>
</dbReference>
<dbReference type="Pfam" id="PF00300">
    <property type="entry name" value="His_Phos_1"/>
    <property type="match status" value="2"/>
</dbReference>
<protein>
    <recommendedName>
        <fullName evidence="3">Phosphoglycerate mutase</fullName>
    </recommendedName>
</protein>
<dbReference type="PANTHER" id="PTHR48100">
    <property type="entry name" value="BROAD-SPECIFICITY PHOSPHATASE YOR283W-RELATED"/>
    <property type="match status" value="1"/>
</dbReference>
<dbReference type="SMART" id="SM00855">
    <property type="entry name" value="PGAM"/>
    <property type="match status" value="1"/>
</dbReference>
<dbReference type="HOGENOM" id="CLU_039184_1_0_1"/>
<dbReference type="Gene3D" id="3.40.50.1240">
    <property type="entry name" value="Phosphoglycerate mutase-like"/>
    <property type="match status" value="1"/>
</dbReference>
<dbReference type="OrthoDB" id="496981at2759"/>
<dbReference type="Proteomes" id="UP000030752">
    <property type="component" value="Unassembled WGS sequence"/>
</dbReference>
<dbReference type="RefSeq" id="XP_008718812.1">
    <property type="nucleotide sequence ID" value="XM_008720590.1"/>
</dbReference>
<dbReference type="InParanoid" id="W2RR76"/>
<dbReference type="GO" id="GO:0005737">
    <property type="term" value="C:cytoplasm"/>
    <property type="evidence" value="ECO:0007669"/>
    <property type="project" value="TreeGrafter"/>
</dbReference>
<accession>W2RR76</accession>
<reference evidence="1 2" key="1">
    <citation type="submission" date="2013-03" db="EMBL/GenBank/DDBJ databases">
        <title>The Genome Sequence of Phialophora europaea CBS 101466.</title>
        <authorList>
            <consortium name="The Broad Institute Genomics Platform"/>
            <person name="Cuomo C."/>
            <person name="de Hoog S."/>
            <person name="Gorbushina A."/>
            <person name="Walker B."/>
            <person name="Young S.K."/>
            <person name="Zeng Q."/>
            <person name="Gargeya S."/>
            <person name="Fitzgerald M."/>
            <person name="Haas B."/>
            <person name="Abouelleil A."/>
            <person name="Allen A.W."/>
            <person name="Alvarado L."/>
            <person name="Arachchi H.M."/>
            <person name="Berlin A.M."/>
            <person name="Chapman S.B."/>
            <person name="Gainer-Dewar J."/>
            <person name="Goldberg J."/>
            <person name="Griggs A."/>
            <person name="Gujja S."/>
            <person name="Hansen M."/>
            <person name="Howarth C."/>
            <person name="Imamovic A."/>
            <person name="Ireland A."/>
            <person name="Larimer J."/>
            <person name="McCowan C."/>
            <person name="Murphy C."/>
            <person name="Pearson M."/>
            <person name="Poon T.W."/>
            <person name="Priest M."/>
            <person name="Roberts A."/>
            <person name="Saif S."/>
            <person name="Shea T."/>
            <person name="Sisk P."/>
            <person name="Sykes S."/>
            <person name="Wortman J."/>
            <person name="Nusbaum C."/>
            <person name="Birren B."/>
        </authorList>
    </citation>
    <scope>NUCLEOTIDE SEQUENCE [LARGE SCALE GENOMIC DNA]</scope>
    <source>
        <strain evidence="1 2">CBS 101466</strain>
    </source>
</reference>
<evidence type="ECO:0000313" key="2">
    <source>
        <dbReference type="Proteomes" id="UP000030752"/>
    </source>
</evidence>
<dbReference type="PANTHER" id="PTHR48100:SF54">
    <property type="entry name" value="PHOSPHATASE SPAC5H10.03-RELATED"/>
    <property type="match status" value="1"/>
</dbReference>
<dbReference type="AlphaFoldDB" id="W2RR76"/>
<dbReference type="GeneID" id="19973593"/>
<dbReference type="InterPro" id="IPR013078">
    <property type="entry name" value="His_Pase_superF_clade-1"/>
</dbReference>
<dbReference type="CDD" id="cd07067">
    <property type="entry name" value="HP_PGM_like"/>
    <property type="match status" value="1"/>
</dbReference>
<organism evidence="1 2">
    <name type="scientific">Cyphellophora europaea (strain CBS 101466)</name>
    <name type="common">Phialophora europaea</name>
    <dbReference type="NCBI Taxonomy" id="1220924"/>
    <lineage>
        <taxon>Eukaryota</taxon>
        <taxon>Fungi</taxon>
        <taxon>Dikarya</taxon>
        <taxon>Ascomycota</taxon>
        <taxon>Pezizomycotina</taxon>
        <taxon>Eurotiomycetes</taxon>
        <taxon>Chaetothyriomycetidae</taxon>
        <taxon>Chaetothyriales</taxon>
        <taxon>Cyphellophoraceae</taxon>
        <taxon>Cyphellophora</taxon>
    </lineage>
</organism>
<dbReference type="eggNOG" id="KOG4754">
    <property type="taxonomic scope" value="Eukaryota"/>
</dbReference>
<dbReference type="InterPro" id="IPR050275">
    <property type="entry name" value="PGM_Phosphatase"/>
</dbReference>